<feature type="transmembrane region" description="Helical" evidence="7">
    <location>
        <begin position="513"/>
        <end position="539"/>
    </location>
</feature>
<feature type="transmembrane region" description="Helical" evidence="7">
    <location>
        <begin position="662"/>
        <end position="681"/>
    </location>
</feature>
<comment type="caution">
    <text evidence="10">The sequence shown here is derived from an EMBL/GenBank/DDBJ whole genome shotgun (WGS) entry which is preliminary data.</text>
</comment>
<dbReference type="SMART" id="SM00062">
    <property type="entry name" value="PBPb"/>
    <property type="match status" value="2"/>
</dbReference>
<comment type="similarity">
    <text evidence="7">Belongs to the binding-protein-dependent transport system permease family.</text>
</comment>
<evidence type="ECO:0000256" key="8">
    <source>
        <dbReference type="SAM" id="SignalP"/>
    </source>
</evidence>
<evidence type="ECO:0000313" key="10">
    <source>
        <dbReference type="EMBL" id="MBB5887443.1"/>
    </source>
</evidence>
<keyword evidence="3" id="KW-1003">Cell membrane</keyword>
<evidence type="ECO:0000256" key="4">
    <source>
        <dbReference type="ARBA" id="ARBA00022692"/>
    </source>
</evidence>
<dbReference type="RefSeq" id="WP_183538631.1">
    <property type="nucleotide sequence ID" value="NZ_JACHHV010000003.1"/>
</dbReference>
<dbReference type="Pfam" id="PF00528">
    <property type="entry name" value="BPD_transp_1"/>
    <property type="match status" value="1"/>
</dbReference>
<dbReference type="Proteomes" id="UP000562464">
    <property type="component" value="Unassembled WGS sequence"/>
</dbReference>
<protein>
    <submittedName>
        <fullName evidence="10">Polar amino acid transport system substrate-binding protein</fullName>
    </submittedName>
</protein>
<feature type="transmembrane region" description="Helical" evidence="7">
    <location>
        <begin position="551"/>
        <end position="569"/>
    </location>
</feature>
<dbReference type="InterPro" id="IPR010065">
    <property type="entry name" value="AA_ABC_transptr_permease_3TM"/>
</dbReference>
<proteinExistence type="inferred from homology"/>
<dbReference type="SUPFAM" id="SSF161098">
    <property type="entry name" value="MetI-like"/>
    <property type="match status" value="1"/>
</dbReference>
<dbReference type="InterPro" id="IPR000515">
    <property type="entry name" value="MetI-like"/>
</dbReference>
<comment type="subcellular location">
    <subcellularLocation>
        <location evidence="1 7">Cell membrane</location>
        <topology evidence="1 7">Multi-pass membrane protein</topology>
    </subcellularLocation>
</comment>
<keyword evidence="6 7" id="KW-0472">Membrane</keyword>
<dbReference type="Gene3D" id="1.10.3720.10">
    <property type="entry name" value="MetI-like"/>
    <property type="match status" value="1"/>
</dbReference>
<dbReference type="InterPro" id="IPR035906">
    <property type="entry name" value="MetI-like_sf"/>
</dbReference>
<dbReference type="SMART" id="SM00079">
    <property type="entry name" value="PBPe"/>
    <property type="match status" value="1"/>
</dbReference>
<dbReference type="GO" id="GO:0015276">
    <property type="term" value="F:ligand-gated monoatomic ion channel activity"/>
    <property type="evidence" value="ECO:0007669"/>
    <property type="project" value="InterPro"/>
</dbReference>
<evidence type="ECO:0000256" key="3">
    <source>
        <dbReference type="ARBA" id="ARBA00022475"/>
    </source>
</evidence>
<feature type="domain" description="ABC transmembrane type-1" evidence="9">
    <location>
        <begin position="513"/>
        <end position="708"/>
    </location>
</feature>
<dbReference type="NCBIfam" id="TIGR01726">
    <property type="entry name" value="HEQRo_perm_3TM"/>
    <property type="match status" value="1"/>
</dbReference>
<evidence type="ECO:0000256" key="5">
    <source>
        <dbReference type="ARBA" id="ARBA00022989"/>
    </source>
</evidence>
<feature type="signal peptide" evidence="8">
    <location>
        <begin position="1"/>
        <end position="27"/>
    </location>
</feature>
<dbReference type="GO" id="GO:0006865">
    <property type="term" value="P:amino acid transport"/>
    <property type="evidence" value="ECO:0007669"/>
    <property type="project" value="TreeGrafter"/>
</dbReference>
<feature type="transmembrane region" description="Helical" evidence="7">
    <location>
        <begin position="687"/>
        <end position="708"/>
    </location>
</feature>
<dbReference type="Pfam" id="PF00497">
    <property type="entry name" value="SBP_bac_3"/>
    <property type="match status" value="2"/>
</dbReference>
<evidence type="ECO:0000256" key="2">
    <source>
        <dbReference type="ARBA" id="ARBA00022448"/>
    </source>
</evidence>
<keyword evidence="11" id="KW-1185">Reference proteome</keyword>
<gene>
    <name evidence="10" type="ORF">HNQ37_000313</name>
</gene>
<keyword evidence="2 7" id="KW-0813">Transport</keyword>
<dbReference type="EMBL" id="JACHHV010000003">
    <property type="protein sequence ID" value="MBB5887443.1"/>
    <property type="molecule type" value="Genomic_DNA"/>
</dbReference>
<dbReference type="InterPro" id="IPR001320">
    <property type="entry name" value="Iontro_rcpt_C"/>
</dbReference>
<dbReference type="PANTHER" id="PTHR30614">
    <property type="entry name" value="MEMBRANE COMPONENT OF AMINO ACID ABC TRANSPORTER"/>
    <property type="match status" value="1"/>
</dbReference>
<name>A0A841C3P2_9LACT</name>
<keyword evidence="4 7" id="KW-0812">Transmembrane</keyword>
<feature type="transmembrane region" description="Helical" evidence="7">
    <location>
        <begin position="589"/>
        <end position="608"/>
    </location>
</feature>
<dbReference type="Gene3D" id="3.40.190.10">
    <property type="entry name" value="Periplasmic binding protein-like II"/>
    <property type="match status" value="4"/>
</dbReference>
<evidence type="ECO:0000256" key="7">
    <source>
        <dbReference type="RuleBase" id="RU363032"/>
    </source>
</evidence>
<dbReference type="CDD" id="cd06261">
    <property type="entry name" value="TM_PBP2"/>
    <property type="match status" value="1"/>
</dbReference>
<keyword evidence="5 7" id="KW-1133">Transmembrane helix</keyword>
<evidence type="ECO:0000256" key="1">
    <source>
        <dbReference type="ARBA" id="ARBA00004651"/>
    </source>
</evidence>
<dbReference type="CDD" id="cd13619">
    <property type="entry name" value="PBP2_GlnP"/>
    <property type="match status" value="1"/>
</dbReference>
<dbReference type="PROSITE" id="PS50928">
    <property type="entry name" value="ABC_TM1"/>
    <property type="match status" value="1"/>
</dbReference>
<reference evidence="10 11" key="1">
    <citation type="submission" date="2020-08" db="EMBL/GenBank/DDBJ databases">
        <title>Genomic Encyclopedia of Type Strains, Phase IV (KMG-IV): sequencing the most valuable type-strain genomes for metagenomic binning, comparative biology and taxonomic classification.</title>
        <authorList>
            <person name="Goeker M."/>
        </authorList>
    </citation>
    <scope>NUCLEOTIDE SEQUENCE [LARGE SCALE GENOMIC DNA]</scope>
    <source>
        <strain evidence="10 11">DSM 14925</strain>
    </source>
</reference>
<organism evidence="10 11">
    <name type="scientific">Lactovum miscens</name>
    <dbReference type="NCBI Taxonomy" id="190387"/>
    <lineage>
        <taxon>Bacteria</taxon>
        <taxon>Bacillati</taxon>
        <taxon>Bacillota</taxon>
        <taxon>Bacilli</taxon>
        <taxon>Lactobacillales</taxon>
        <taxon>Streptococcaceae</taxon>
        <taxon>Lactovum</taxon>
    </lineage>
</organism>
<evidence type="ECO:0000256" key="6">
    <source>
        <dbReference type="ARBA" id="ARBA00023136"/>
    </source>
</evidence>
<feature type="chain" id="PRO_5032665475" evidence="8">
    <location>
        <begin position="28"/>
        <end position="716"/>
    </location>
</feature>
<sequence>MKKFILSLLTFFSIFLFGGIFSQTANAQVTVKVASDIAYAPFEYQDSNQKWAGVDVDIMHRVAAINGWKLEMSYPGFDAAVNNLQSGKVDAVIAGMSITDARRKVFDFGTPYYPSSIVIATTKLNKISDPSQLAGKTVGAKNGTISQQWLQDNQVKYGYNIKTYADGVAMLAALKTGNIAAAMDEYPVLSYAANQGEDIAVNMNPVVIGYYGFAVMKGENADLIKGFNSALAKLQADGEYDKILAKYGATPSKAKPKKSVYTIASDNAFAPFEFQATNKQYTGVDVDLLNAIAKHEGFKIKWNFVGFSAALNATQSGQADGMMAGMTITDARKQVFDFSTPYYNSNLTVAVAATDKDKIKAWSDLKGATVGAKTGTASFDYLNANAAKYGFTVKAFTDATTLYASLRDGAVQAIMDDEPVLKYAIAQGQKFVTPLPAVADGQYGFAVKKGSNPELTQMFNDGYAYLKSSGEYDKIINKYMESKQGTTNKVNAVDESTFFGIIKNNYKQLLQGIGVTIALALISFILAMILGTIFGLFIVSPIRALRIVARIYIDFIRGIPLLVFTVFLFYGVPNLIQMITGHQSPMNEFVAGIIALTLNAGAYIAEIIRGGVQAVPAGQMEASRSLGVSYVRTMRKVILPQALKITSPSLINQFIISLKDTTLVSVIGLTELLLTGQIIMARNFQQFYVYAIVGLMYLILIEALTIIARQIERRIK</sequence>
<dbReference type="InterPro" id="IPR043429">
    <property type="entry name" value="ArtM/GltK/GlnP/TcyL/YhdX-like"/>
</dbReference>
<dbReference type="GO" id="GO:0043190">
    <property type="term" value="C:ATP-binding cassette (ABC) transporter complex"/>
    <property type="evidence" value="ECO:0007669"/>
    <property type="project" value="InterPro"/>
</dbReference>
<dbReference type="PANTHER" id="PTHR30614:SF46">
    <property type="entry name" value="ABC TRANSPORTER MEMBRANE SPANNING PERMEASE-GLUTAMINE TRANSPORT"/>
    <property type="match status" value="1"/>
</dbReference>
<dbReference type="SUPFAM" id="SSF53850">
    <property type="entry name" value="Periplasmic binding protein-like II"/>
    <property type="match status" value="2"/>
</dbReference>
<evidence type="ECO:0000313" key="11">
    <source>
        <dbReference type="Proteomes" id="UP000562464"/>
    </source>
</evidence>
<keyword evidence="8" id="KW-0732">Signal</keyword>
<dbReference type="InterPro" id="IPR001638">
    <property type="entry name" value="Solute-binding_3/MltF_N"/>
</dbReference>
<accession>A0A841C3P2</accession>
<dbReference type="AlphaFoldDB" id="A0A841C3P2"/>
<evidence type="ECO:0000259" key="9">
    <source>
        <dbReference type="PROSITE" id="PS50928"/>
    </source>
</evidence>